<comment type="subcellular location">
    <subcellularLocation>
        <location evidence="1">Endoplasmic reticulum membrane</location>
        <topology evidence="1">Single-pass membrane protein</topology>
    </subcellularLocation>
</comment>
<dbReference type="GO" id="GO:0043541">
    <property type="term" value="C:UDP-N-acetylglucosamine transferase complex"/>
    <property type="evidence" value="ECO:0007669"/>
    <property type="project" value="TreeGrafter"/>
</dbReference>
<sequence length="214" mass="24459">MVLIAFVLLLFLSILVALCRSYRRRHSTSVAKKCETVSLCAVLGSGGHTTEMLSLLEELSPKYTPRLYIVSKSDILSLKKVTVREMEQRKDGTFNFVYISRSREVLQSYITSIFTTLKAFLECLWIARTRTFDLLICNGPGTCIPVCFAVALFDLVRLRNTKIVYFESICRVERLSLSGKLLYFLGITDLFVVYWPELLEKYPKAKLITNLTTV</sequence>
<dbReference type="Proteomes" id="UP000046393">
    <property type="component" value="Unplaced"/>
</dbReference>
<organism evidence="9 10">
    <name type="scientific">Syphacia muris</name>
    <dbReference type="NCBI Taxonomy" id="451379"/>
    <lineage>
        <taxon>Eukaryota</taxon>
        <taxon>Metazoa</taxon>
        <taxon>Ecdysozoa</taxon>
        <taxon>Nematoda</taxon>
        <taxon>Chromadorea</taxon>
        <taxon>Rhabditida</taxon>
        <taxon>Spirurina</taxon>
        <taxon>Oxyuridomorpha</taxon>
        <taxon>Oxyuroidea</taxon>
        <taxon>Oxyuridae</taxon>
        <taxon>Syphacia</taxon>
    </lineage>
</organism>
<evidence type="ECO:0000256" key="3">
    <source>
        <dbReference type="ARBA" id="ARBA00017467"/>
    </source>
</evidence>
<name>A0A0N5AD54_9BILA</name>
<dbReference type="Gene3D" id="3.40.50.2000">
    <property type="entry name" value="Glycogen Phosphorylase B"/>
    <property type="match status" value="1"/>
</dbReference>
<evidence type="ECO:0000256" key="1">
    <source>
        <dbReference type="ARBA" id="ARBA00004389"/>
    </source>
</evidence>
<evidence type="ECO:0000313" key="10">
    <source>
        <dbReference type="WBParaSite" id="SMUV_0000208901-mRNA-1"/>
    </source>
</evidence>
<keyword evidence="8" id="KW-0732">Signal</keyword>
<dbReference type="PANTHER" id="PTHR12154">
    <property type="entry name" value="GLYCOSYL TRANSFERASE-RELATED"/>
    <property type="match status" value="1"/>
</dbReference>
<keyword evidence="6" id="KW-1133">Transmembrane helix</keyword>
<proteinExistence type="inferred from homology"/>
<evidence type="ECO:0000256" key="8">
    <source>
        <dbReference type="SAM" id="SignalP"/>
    </source>
</evidence>
<dbReference type="WBParaSite" id="SMUV_0000208901-mRNA-1">
    <property type="protein sequence ID" value="SMUV_0000208901-mRNA-1"/>
    <property type="gene ID" value="SMUV_0000208901"/>
</dbReference>
<accession>A0A0N5AD54</accession>
<keyword evidence="5" id="KW-0256">Endoplasmic reticulum</keyword>
<feature type="chain" id="PRO_5005892948" description="UDP-N-acetylglucosamine transferase subunit ALG14" evidence="8">
    <location>
        <begin position="20"/>
        <end position="214"/>
    </location>
</feature>
<evidence type="ECO:0000256" key="6">
    <source>
        <dbReference type="ARBA" id="ARBA00022989"/>
    </source>
</evidence>
<dbReference type="GO" id="GO:0004577">
    <property type="term" value="F:N-acetylglucosaminyldiphosphodolichol N-acetylglucosaminyltransferase activity"/>
    <property type="evidence" value="ECO:0007669"/>
    <property type="project" value="TreeGrafter"/>
</dbReference>
<comment type="similarity">
    <text evidence="2">Belongs to the ALG14 family.</text>
</comment>
<evidence type="ECO:0000256" key="4">
    <source>
        <dbReference type="ARBA" id="ARBA00022692"/>
    </source>
</evidence>
<dbReference type="GO" id="GO:0006488">
    <property type="term" value="P:dolichol-linked oligosaccharide biosynthetic process"/>
    <property type="evidence" value="ECO:0007669"/>
    <property type="project" value="InterPro"/>
</dbReference>
<protein>
    <recommendedName>
        <fullName evidence="3">UDP-N-acetylglucosamine transferase subunit ALG14</fullName>
    </recommendedName>
</protein>
<keyword evidence="4" id="KW-0812">Transmembrane</keyword>
<feature type="signal peptide" evidence="8">
    <location>
        <begin position="1"/>
        <end position="19"/>
    </location>
</feature>
<keyword evidence="9" id="KW-1185">Reference proteome</keyword>
<evidence type="ECO:0000256" key="7">
    <source>
        <dbReference type="ARBA" id="ARBA00023136"/>
    </source>
</evidence>
<reference evidence="10" key="1">
    <citation type="submission" date="2017-02" db="UniProtKB">
        <authorList>
            <consortium name="WormBaseParasite"/>
        </authorList>
    </citation>
    <scope>IDENTIFICATION</scope>
</reference>
<dbReference type="AlphaFoldDB" id="A0A0N5AD54"/>
<dbReference type="InterPro" id="IPR013969">
    <property type="entry name" value="Oligosacch_biosynth_Alg14"/>
</dbReference>
<dbReference type="STRING" id="451379.A0A0N5AD54"/>
<evidence type="ECO:0000256" key="2">
    <source>
        <dbReference type="ARBA" id="ARBA00009731"/>
    </source>
</evidence>
<evidence type="ECO:0000256" key="5">
    <source>
        <dbReference type="ARBA" id="ARBA00022824"/>
    </source>
</evidence>
<keyword evidence="7" id="KW-0472">Membrane</keyword>
<dbReference type="PANTHER" id="PTHR12154:SF4">
    <property type="entry name" value="UDP-N-ACETYLGLUCOSAMINE TRANSFERASE SUBUNIT ALG14 HOMOLOG"/>
    <property type="match status" value="1"/>
</dbReference>
<dbReference type="Pfam" id="PF08660">
    <property type="entry name" value="Alg14"/>
    <property type="match status" value="1"/>
</dbReference>
<evidence type="ECO:0000313" key="9">
    <source>
        <dbReference type="Proteomes" id="UP000046393"/>
    </source>
</evidence>